<keyword evidence="2" id="KW-1185">Reference proteome</keyword>
<dbReference type="AlphaFoldDB" id="A0A162PKL2"/>
<proteinExistence type="predicted"/>
<dbReference type="RefSeq" id="XP_018291747.1">
    <property type="nucleotide sequence ID" value="XM_018441332.1"/>
</dbReference>
<sequence>MYCCISWPLAKATIFFGLPLKINGITCTRCIPIKCLFKQKQKKKLSKYCVRKPHGYCTHKHTQLPDQLLDTGHEEEQEDGKYDMSLKFYGFYVLNKFANFYINFKKKKKKAFFWGLVLCLEAVVKNNIFMAVDQCYKLCLHIMLVTVLFLKEFG</sequence>
<dbReference type="VEuPathDB" id="FungiDB:PHYBLDRAFT_64664"/>
<dbReference type="EMBL" id="KV440980">
    <property type="protein sequence ID" value="OAD73707.1"/>
    <property type="molecule type" value="Genomic_DNA"/>
</dbReference>
<organism evidence="1 2">
    <name type="scientific">Phycomyces blakesleeanus (strain ATCC 8743b / DSM 1359 / FGSC 10004 / NBRC 33097 / NRRL 1555)</name>
    <dbReference type="NCBI Taxonomy" id="763407"/>
    <lineage>
        <taxon>Eukaryota</taxon>
        <taxon>Fungi</taxon>
        <taxon>Fungi incertae sedis</taxon>
        <taxon>Mucoromycota</taxon>
        <taxon>Mucoromycotina</taxon>
        <taxon>Mucoromycetes</taxon>
        <taxon>Mucorales</taxon>
        <taxon>Phycomycetaceae</taxon>
        <taxon>Phycomyces</taxon>
    </lineage>
</organism>
<dbReference type="GeneID" id="29002238"/>
<gene>
    <name evidence="1" type="ORF">PHYBLDRAFT_64664</name>
</gene>
<dbReference type="InParanoid" id="A0A162PKL2"/>
<evidence type="ECO:0000313" key="1">
    <source>
        <dbReference type="EMBL" id="OAD73707.1"/>
    </source>
</evidence>
<name>A0A162PKL2_PHYB8</name>
<accession>A0A162PKL2</accession>
<reference evidence="2" key="1">
    <citation type="submission" date="2015-06" db="EMBL/GenBank/DDBJ databases">
        <title>Expansion of signal transduction pathways in fungi by whole-genome duplication.</title>
        <authorList>
            <consortium name="DOE Joint Genome Institute"/>
            <person name="Corrochano L.M."/>
            <person name="Kuo A."/>
            <person name="Marcet-Houben M."/>
            <person name="Polaino S."/>
            <person name="Salamov A."/>
            <person name="Villalobos J.M."/>
            <person name="Alvarez M.I."/>
            <person name="Avalos J."/>
            <person name="Benito E.P."/>
            <person name="Benoit I."/>
            <person name="Burger G."/>
            <person name="Camino L.P."/>
            <person name="Canovas D."/>
            <person name="Cerda-Olmedo E."/>
            <person name="Cheng J.-F."/>
            <person name="Dominguez A."/>
            <person name="Elias M."/>
            <person name="Eslava A.P."/>
            <person name="Glaser F."/>
            <person name="Grimwood J."/>
            <person name="Gutierrez G."/>
            <person name="Heitman J."/>
            <person name="Henrissat B."/>
            <person name="Iturriaga E.A."/>
            <person name="Lang B.F."/>
            <person name="Lavin J.L."/>
            <person name="Lee S."/>
            <person name="Li W."/>
            <person name="Lindquist E."/>
            <person name="Lopez-Garcia S."/>
            <person name="Luque E.M."/>
            <person name="Marcos A.T."/>
            <person name="Martin J."/>
            <person name="McCluskey K."/>
            <person name="Medina H.R."/>
            <person name="Miralles-Duran A."/>
            <person name="Miyazaki A."/>
            <person name="Munoz-Torres E."/>
            <person name="Oguiza J.A."/>
            <person name="Ohm R."/>
            <person name="Olmedo M."/>
            <person name="Orejas M."/>
            <person name="Ortiz-Castellanos L."/>
            <person name="Pisabarro A.G."/>
            <person name="Rodriguez-Romero J."/>
            <person name="Ruiz-Herrera J."/>
            <person name="Ruiz-Vazquez R."/>
            <person name="Sanz C."/>
            <person name="Schackwitz W."/>
            <person name="Schmutz J."/>
            <person name="Shahriari M."/>
            <person name="Shelest E."/>
            <person name="Silva-Franco F."/>
            <person name="Soanes D."/>
            <person name="Syed K."/>
            <person name="Tagua V.G."/>
            <person name="Talbot N.J."/>
            <person name="Thon M."/>
            <person name="De vries R.P."/>
            <person name="Wiebenga A."/>
            <person name="Yadav J.S."/>
            <person name="Braun E.L."/>
            <person name="Baker S."/>
            <person name="Garre V."/>
            <person name="Horwitz B."/>
            <person name="Torres-Martinez S."/>
            <person name="Idnurm A."/>
            <person name="Herrera-Estrella A."/>
            <person name="Gabaldon T."/>
            <person name="Grigoriev I.V."/>
        </authorList>
    </citation>
    <scope>NUCLEOTIDE SEQUENCE [LARGE SCALE GENOMIC DNA]</scope>
    <source>
        <strain evidence="2">NRRL 1555(-)</strain>
    </source>
</reference>
<evidence type="ECO:0000313" key="2">
    <source>
        <dbReference type="Proteomes" id="UP000077315"/>
    </source>
</evidence>
<protein>
    <submittedName>
        <fullName evidence="1">Uncharacterized protein</fullName>
    </submittedName>
</protein>
<dbReference type="Proteomes" id="UP000077315">
    <property type="component" value="Unassembled WGS sequence"/>
</dbReference>